<dbReference type="RefSeq" id="WP_100666921.1">
    <property type="nucleotide sequence ID" value="NZ_CP024955.1"/>
</dbReference>
<dbReference type="GO" id="GO:0051213">
    <property type="term" value="F:dioxygenase activity"/>
    <property type="evidence" value="ECO:0007669"/>
    <property type="project" value="UniProtKB-KW"/>
</dbReference>
<dbReference type="Pfam" id="PF00903">
    <property type="entry name" value="Glyoxalase"/>
    <property type="match status" value="1"/>
</dbReference>
<dbReference type="EMBL" id="CP024955">
    <property type="protein sequence ID" value="ATY84089.1"/>
    <property type="molecule type" value="Genomic_DNA"/>
</dbReference>
<keyword evidence="4" id="KW-0677">Repeat</keyword>
<keyword evidence="7" id="KW-0560">Oxidoreductase</keyword>
<proteinExistence type="inferred from homology"/>
<protein>
    <submittedName>
        <fullName evidence="9">Catechol 2,3-dioxygenase</fullName>
    </submittedName>
</protein>
<dbReference type="InterPro" id="IPR004360">
    <property type="entry name" value="Glyas_Fos-R_dOase_dom"/>
</dbReference>
<dbReference type="AlphaFoldDB" id="A0A2K8N3Q1"/>
<accession>A0A2K8N3Q1</accession>
<dbReference type="InterPro" id="IPR054560">
    <property type="entry name" value="XylE-like_N"/>
</dbReference>
<dbReference type="OrthoDB" id="317332at2"/>
<name>A0A2K8N3Q1_9BACL</name>
<dbReference type="InterPro" id="IPR029068">
    <property type="entry name" value="Glyas_Bleomycin-R_OHBP_Dase"/>
</dbReference>
<evidence type="ECO:0000313" key="9">
    <source>
        <dbReference type="EMBL" id="ATY84089.1"/>
    </source>
</evidence>
<evidence type="ECO:0000256" key="3">
    <source>
        <dbReference type="ARBA" id="ARBA00022723"/>
    </source>
</evidence>
<evidence type="ECO:0000256" key="4">
    <source>
        <dbReference type="ARBA" id="ARBA00022737"/>
    </source>
</evidence>
<dbReference type="Gene3D" id="3.10.180.10">
    <property type="entry name" value="2,3-Dihydroxybiphenyl 1,2-Dioxygenase, domain 1"/>
    <property type="match status" value="2"/>
</dbReference>
<feature type="domain" description="VOC" evidence="8">
    <location>
        <begin position="145"/>
        <end position="266"/>
    </location>
</feature>
<dbReference type="Proteomes" id="UP000231932">
    <property type="component" value="Chromosome"/>
</dbReference>
<evidence type="ECO:0000256" key="7">
    <source>
        <dbReference type="ARBA" id="ARBA00023002"/>
    </source>
</evidence>
<evidence type="ECO:0000256" key="5">
    <source>
        <dbReference type="ARBA" id="ARBA00022797"/>
    </source>
</evidence>
<keyword evidence="5" id="KW-0058">Aromatic hydrocarbons catabolism</keyword>
<dbReference type="SUPFAM" id="SSF54593">
    <property type="entry name" value="Glyoxalase/Bleomycin resistance protein/Dihydroxybiphenyl dioxygenase"/>
    <property type="match status" value="1"/>
</dbReference>
<dbReference type="KEGG" id="kyr:CVV65_03265"/>
<keyword evidence="10" id="KW-1185">Reference proteome</keyword>
<dbReference type="Pfam" id="PF22247">
    <property type="entry name" value="Diox-like_N"/>
    <property type="match status" value="1"/>
</dbReference>
<comment type="subunit">
    <text evidence="2">Homotetramer.</text>
</comment>
<keyword evidence="3" id="KW-0479">Metal-binding</keyword>
<reference evidence="10" key="1">
    <citation type="submission" date="2017-11" db="EMBL/GenBank/DDBJ databases">
        <title>Complete Genome Sequence of Kyrpidia sp. Strain EA-1, a thermophilic, hydrogen-oxidizing Bacterium, isolated from the Azores.</title>
        <authorList>
            <person name="Reiner J.E."/>
            <person name="Lapp C.J."/>
            <person name="Bunk B."/>
            <person name="Gescher J."/>
        </authorList>
    </citation>
    <scope>NUCLEOTIDE SEQUENCE [LARGE SCALE GENOMIC DNA]</scope>
    <source>
        <strain evidence="10">EA-1</strain>
    </source>
</reference>
<evidence type="ECO:0000256" key="1">
    <source>
        <dbReference type="ARBA" id="ARBA00008784"/>
    </source>
</evidence>
<comment type="similarity">
    <text evidence="1">Belongs to the extradiol ring-cleavage dioxygenase family.</text>
</comment>
<dbReference type="PROSITE" id="PS51819">
    <property type="entry name" value="VOC"/>
    <property type="match status" value="2"/>
</dbReference>
<gene>
    <name evidence="9" type="ORF">CVV65_03265</name>
</gene>
<keyword evidence="6 9" id="KW-0223">Dioxygenase</keyword>
<evidence type="ECO:0000256" key="6">
    <source>
        <dbReference type="ARBA" id="ARBA00022964"/>
    </source>
</evidence>
<dbReference type="InterPro" id="IPR037523">
    <property type="entry name" value="VOC_core"/>
</dbReference>
<feature type="domain" description="VOC" evidence="8">
    <location>
        <begin position="5"/>
        <end position="118"/>
    </location>
</feature>
<dbReference type="GO" id="GO:0046872">
    <property type="term" value="F:metal ion binding"/>
    <property type="evidence" value="ECO:0007669"/>
    <property type="project" value="UniProtKB-KW"/>
</dbReference>
<evidence type="ECO:0000256" key="2">
    <source>
        <dbReference type="ARBA" id="ARBA00011881"/>
    </source>
</evidence>
<evidence type="ECO:0000313" key="10">
    <source>
        <dbReference type="Proteomes" id="UP000231932"/>
    </source>
</evidence>
<organism evidence="9 10">
    <name type="scientific">Kyrpidia spormannii</name>
    <dbReference type="NCBI Taxonomy" id="2055160"/>
    <lineage>
        <taxon>Bacteria</taxon>
        <taxon>Bacillati</taxon>
        <taxon>Bacillota</taxon>
        <taxon>Bacilli</taxon>
        <taxon>Bacillales</taxon>
        <taxon>Alicyclobacillaceae</taxon>
        <taxon>Kyrpidia</taxon>
    </lineage>
</organism>
<evidence type="ECO:0000259" key="8">
    <source>
        <dbReference type="PROSITE" id="PS51819"/>
    </source>
</evidence>
<sequence length="304" mass="34558">MGVIRLGYVHLRATDNSEARKHYEDVLGLKLMHEEPDRLYYKAWDEWDHHHLVLEQGGLGLNKFGFKVTGPEALDEFERKTRQFGCTVMRMSKGENLAVGEGLRVVLPSEHIMELYYDIEYVGTEVGTINPLLRPKHLIGIGVPQLDHMLLSAEDPGLMERFFIECMNFRVSERVVTELGEKGKVIGTWLFATHKTHDIAFINGVNGKFHHIGYKVMDWNAIRIAGEILGMNDVSVGFGPDIHGLSRGQTIYFFDPAGNRNEVFAGGYETFPDWPTMTWTADQLLRAVGHIGREMKENHFTVVT</sequence>